<evidence type="ECO:0000313" key="2">
    <source>
        <dbReference type="EMBL" id="EDY20613.1"/>
    </source>
</evidence>
<dbReference type="EMBL" id="ABVL01000004">
    <property type="protein sequence ID" value="EDY20613.1"/>
    <property type="molecule type" value="Genomic_DNA"/>
</dbReference>
<evidence type="ECO:0008006" key="4">
    <source>
        <dbReference type="Google" id="ProtNLM"/>
    </source>
</evidence>
<proteinExistence type="predicted"/>
<keyword evidence="1" id="KW-1133">Transmembrane helix</keyword>
<name>B4CYS2_9BACT</name>
<evidence type="ECO:0000313" key="3">
    <source>
        <dbReference type="Proteomes" id="UP000005824"/>
    </source>
</evidence>
<comment type="caution">
    <text evidence="2">The sequence shown here is derived from an EMBL/GenBank/DDBJ whole genome shotgun (WGS) entry which is preliminary data.</text>
</comment>
<accession>B4CYS2</accession>
<dbReference type="InParanoid" id="B4CYS2"/>
<dbReference type="AlphaFoldDB" id="B4CYS2"/>
<feature type="transmembrane region" description="Helical" evidence="1">
    <location>
        <begin position="12"/>
        <end position="37"/>
    </location>
</feature>
<keyword evidence="3" id="KW-1185">Reference proteome</keyword>
<gene>
    <name evidence="2" type="ORF">CfE428DRAFT_1810</name>
</gene>
<dbReference type="Proteomes" id="UP000005824">
    <property type="component" value="Unassembled WGS sequence"/>
</dbReference>
<reference evidence="2 3" key="1">
    <citation type="journal article" date="2011" name="J. Bacteriol.">
        <title>Genome sequence of Chthoniobacter flavus Ellin428, an aerobic heterotrophic soil bacterium.</title>
        <authorList>
            <person name="Kant R."/>
            <person name="van Passel M.W."/>
            <person name="Palva A."/>
            <person name="Lucas S."/>
            <person name="Lapidus A."/>
            <person name="Glavina Del Rio T."/>
            <person name="Dalin E."/>
            <person name="Tice H."/>
            <person name="Bruce D."/>
            <person name="Goodwin L."/>
            <person name="Pitluck S."/>
            <person name="Larimer F.W."/>
            <person name="Land M.L."/>
            <person name="Hauser L."/>
            <person name="Sangwan P."/>
            <person name="de Vos W.M."/>
            <person name="Janssen P.H."/>
            <person name="Smidt H."/>
        </authorList>
    </citation>
    <scope>NUCLEOTIDE SEQUENCE [LARGE SCALE GENOMIC DNA]</scope>
    <source>
        <strain evidence="2 3">Ellin428</strain>
    </source>
</reference>
<sequence precursor="true">MKRIFPRYRHLAAFTLTELIVAVSVLTLMITFVAQLVNNATLVTTYSRKHADADSQARLVFDRMAGDFASMPKRTDVDYLFSKQAGNDRMFFYSEAPAYYDGSASNLAMRSSLALLGYRINSSYQVERLGKQLNWGGASSTQPGSAVFLAYPAPTATTPKPTPLPESLLENNWAGAIGSAPNYDGTDADFHVLADQVCRLEFCFQMKDGTYVLDPTASGSPTVHSLKDVSAIVVGLVVLDAASQQIADIGKVSKVFDDLTAADLSANPPVLMEAHWRQQLLAPGFAQTAGIPQAAASQIRFYEKHFPLNPP</sequence>
<keyword evidence="1" id="KW-0812">Transmembrane</keyword>
<protein>
    <recommendedName>
        <fullName evidence="4">Verru_Chthon cassette protein C</fullName>
    </recommendedName>
</protein>
<keyword evidence="1" id="KW-0472">Membrane</keyword>
<evidence type="ECO:0000256" key="1">
    <source>
        <dbReference type="SAM" id="Phobius"/>
    </source>
</evidence>
<organism evidence="2 3">
    <name type="scientific">Chthoniobacter flavus Ellin428</name>
    <dbReference type="NCBI Taxonomy" id="497964"/>
    <lineage>
        <taxon>Bacteria</taxon>
        <taxon>Pseudomonadati</taxon>
        <taxon>Verrucomicrobiota</taxon>
        <taxon>Spartobacteria</taxon>
        <taxon>Chthoniobacterales</taxon>
        <taxon>Chthoniobacteraceae</taxon>
        <taxon>Chthoniobacter</taxon>
    </lineage>
</organism>
<dbReference type="eggNOG" id="ENOG5033ZX2">
    <property type="taxonomic scope" value="Bacteria"/>
</dbReference>
<dbReference type="RefSeq" id="WP_006979136.1">
    <property type="nucleotide sequence ID" value="NZ_ABVL01000004.1"/>
</dbReference>
<dbReference type="STRING" id="497964.CfE428DRAFT_1810"/>